<dbReference type="SUPFAM" id="SSF53756">
    <property type="entry name" value="UDP-Glycosyltransferase/glycogen phosphorylase"/>
    <property type="match status" value="1"/>
</dbReference>
<dbReference type="RefSeq" id="WP_007648650.1">
    <property type="nucleotide sequence ID" value="NZ_ANLA01000007.1"/>
</dbReference>
<dbReference type="EMBL" id="ANLA01000007">
    <property type="protein sequence ID" value="EMQ95504.1"/>
    <property type="molecule type" value="Genomic_DNA"/>
</dbReference>
<keyword evidence="4" id="KW-1185">Reference proteome</keyword>
<evidence type="ECO:0000259" key="1">
    <source>
        <dbReference type="Pfam" id="PF00534"/>
    </source>
</evidence>
<feature type="domain" description="Glycosyl transferase family 1" evidence="1">
    <location>
        <begin position="182"/>
        <end position="342"/>
    </location>
</feature>
<dbReference type="PANTHER" id="PTHR12526">
    <property type="entry name" value="GLYCOSYLTRANSFERASE"/>
    <property type="match status" value="1"/>
</dbReference>
<feature type="domain" description="Glycosyltransferase subfamily 4-like N-terminal" evidence="2">
    <location>
        <begin position="60"/>
        <end position="161"/>
    </location>
</feature>
<sequence>MNIAIFTPGQNPYSETFIQAHKRYLKDQVFYYYGAKGRIRLEGSNSLVSKAKQWQYRINRKLHRYPYSYINEQAVLASLKSHAIDIILVEYGTHAYHLQNLLRKSGLPVVVHYHGYDASVTETIKKCNAYKAVFDLASRVVAVSQMMEQMLLNLGCPREKLIYNVYGPQPEFETVNPRFVNKQFIGIGRFTDKKAPYYTIMAFNKVASQQPDAKLLLAGDGVLLNVCQNLVKQYGLETQVQFLGVITPEVYRDLLSESLAFVQHSITATNGDMEGTPLAVLEASVAGLPVISTYHAGIPDVILHGKTGLLCAEHDVAAMAQNMLQLLEDVALAKQLGAAGKQYILEHFSLERHIGVLQETLEAVAKVC</sequence>
<evidence type="ECO:0000313" key="3">
    <source>
        <dbReference type="EMBL" id="EMQ95504.1"/>
    </source>
</evidence>
<dbReference type="PATRIC" id="fig|1137281.3.peg.1187"/>
<proteinExistence type="predicted"/>
<dbReference type="GeneID" id="98641091"/>
<evidence type="ECO:0000313" key="4">
    <source>
        <dbReference type="Proteomes" id="UP000012024"/>
    </source>
</evidence>
<name>M7N181_9FLAO</name>
<dbReference type="InterPro" id="IPR028098">
    <property type="entry name" value="Glyco_trans_4-like_N"/>
</dbReference>
<dbReference type="Pfam" id="PF13439">
    <property type="entry name" value="Glyco_transf_4"/>
    <property type="match status" value="1"/>
</dbReference>
<dbReference type="Proteomes" id="UP000012024">
    <property type="component" value="Unassembled WGS sequence"/>
</dbReference>
<dbReference type="Gene3D" id="3.40.50.2000">
    <property type="entry name" value="Glycogen Phosphorylase B"/>
    <property type="match status" value="2"/>
</dbReference>
<dbReference type="eggNOG" id="COG0438">
    <property type="taxonomic scope" value="Bacteria"/>
</dbReference>
<keyword evidence="3" id="KW-0808">Transferase</keyword>
<dbReference type="OrthoDB" id="9795068at2"/>
<protein>
    <submittedName>
        <fullName evidence="3">Glycosyl transferase, group 1</fullName>
    </submittedName>
</protein>
<dbReference type="AlphaFoldDB" id="M7N181"/>
<evidence type="ECO:0000259" key="2">
    <source>
        <dbReference type="Pfam" id="PF13439"/>
    </source>
</evidence>
<dbReference type="InterPro" id="IPR001296">
    <property type="entry name" value="Glyco_trans_1"/>
</dbReference>
<dbReference type="Pfam" id="PF00534">
    <property type="entry name" value="Glycos_transf_1"/>
    <property type="match status" value="1"/>
</dbReference>
<accession>M7N181</accession>
<reference evidence="3 4" key="1">
    <citation type="submission" date="2012-12" db="EMBL/GenBank/DDBJ databases">
        <title>Genome assembly of Formosa sp. AK20.</title>
        <authorList>
            <person name="Kumar R."/>
            <person name="Khatri I."/>
            <person name="Vaidya B."/>
            <person name="Subramanian S."/>
            <person name="Pinnaka A."/>
        </authorList>
    </citation>
    <scope>NUCLEOTIDE SEQUENCE [LARGE SCALE GENOMIC DNA]</scope>
    <source>
        <strain evidence="3 4">AK20</strain>
    </source>
</reference>
<comment type="caution">
    <text evidence="3">The sequence shown here is derived from an EMBL/GenBank/DDBJ whole genome shotgun (WGS) entry which is preliminary data.</text>
</comment>
<gene>
    <name evidence="3" type="ORF">D778_02598</name>
</gene>
<dbReference type="GO" id="GO:0016757">
    <property type="term" value="F:glycosyltransferase activity"/>
    <property type="evidence" value="ECO:0007669"/>
    <property type="project" value="InterPro"/>
</dbReference>
<organism evidence="3 4">
    <name type="scientific">Xanthomarina gelatinilytica</name>
    <dbReference type="NCBI Taxonomy" id="1137281"/>
    <lineage>
        <taxon>Bacteria</taxon>
        <taxon>Pseudomonadati</taxon>
        <taxon>Bacteroidota</taxon>
        <taxon>Flavobacteriia</taxon>
        <taxon>Flavobacteriales</taxon>
        <taxon>Flavobacteriaceae</taxon>
        <taxon>Xanthomarina</taxon>
    </lineage>
</organism>